<dbReference type="Proteomes" id="UP001214757">
    <property type="component" value="Unassembled WGS sequence"/>
</dbReference>
<keyword evidence="3" id="KW-1185">Reference proteome</keyword>
<proteinExistence type="predicted"/>
<organism evidence="2 3">
    <name type="scientific">Xenorhabdus aichiensis</name>
    <dbReference type="NCBI Taxonomy" id="3025874"/>
    <lineage>
        <taxon>Bacteria</taxon>
        <taxon>Pseudomonadati</taxon>
        <taxon>Pseudomonadota</taxon>
        <taxon>Gammaproteobacteria</taxon>
        <taxon>Enterobacterales</taxon>
        <taxon>Morganellaceae</taxon>
        <taxon>Xenorhabdus</taxon>
    </lineage>
</organism>
<reference evidence="2 3" key="1">
    <citation type="submission" date="2023-02" db="EMBL/GenBank/DDBJ databases">
        <title>Entomopathogenic bacteria.</title>
        <authorList>
            <person name="Machado R.A."/>
        </authorList>
    </citation>
    <scope>NUCLEOTIDE SEQUENCE [LARGE SCALE GENOMIC DNA]</scope>
    <source>
        <strain evidence="2 3">XENO-7</strain>
    </source>
</reference>
<accession>A0ABT5M8J2</accession>
<comment type="caution">
    <text evidence="2">The sequence shown here is derived from an EMBL/GenBank/DDBJ whole genome shotgun (WGS) entry which is preliminary data.</text>
</comment>
<name>A0ABT5M8J2_9GAMM</name>
<feature type="domain" description="N-acetyltransferase" evidence="1">
    <location>
        <begin position="12"/>
        <end position="125"/>
    </location>
</feature>
<evidence type="ECO:0000259" key="1">
    <source>
        <dbReference type="Pfam" id="PF13302"/>
    </source>
</evidence>
<dbReference type="InterPro" id="IPR000182">
    <property type="entry name" value="GNAT_dom"/>
</dbReference>
<dbReference type="EMBL" id="JAQRFO010000027">
    <property type="protein sequence ID" value="MDC9622527.1"/>
    <property type="molecule type" value="Genomic_DNA"/>
</dbReference>
<dbReference type="Gene3D" id="3.40.630.30">
    <property type="match status" value="1"/>
</dbReference>
<evidence type="ECO:0000313" key="3">
    <source>
        <dbReference type="Proteomes" id="UP001214757"/>
    </source>
</evidence>
<dbReference type="RefSeq" id="WP_273580115.1">
    <property type="nucleotide sequence ID" value="NZ_JAQRFO010000027.1"/>
</dbReference>
<sequence length="171" mass="19816">MKNIQIREKMKLEFKHLTQINIDDIIVLHNHPEVLRQMPLGSPNFDHEKCLKWVTQKEAQWAQYGYGPWAFVIDNKFAGWGGLQFEEGDADLALVLHPDYWGTGKIIYDEIVRRAFTEMNLETITILLPPSRTRIKGIFRLGFQPDGEVELDGVRFLRFRLSGSRILMSGS</sequence>
<dbReference type="Pfam" id="PF13302">
    <property type="entry name" value="Acetyltransf_3"/>
    <property type="match status" value="1"/>
</dbReference>
<evidence type="ECO:0000313" key="2">
    <source>
        <dbReference type="EMBL" id="MDC9622527.1"/>
    </source>
</evidence>
<dbReference type="SUPFAM" id="SSF55729">
    <property type="entry name" value="Acyl-CoA N-acyltransferases (Nat)"/>
    <property type="match status" value="1"/>
</dbReference>
<gene>
    <name evidence="2" type="ORF">PSI22_13000</name>
</gene>
<protein>
    <submittedName>
        <fullName evidence="2">GNAT family N-acetyltransferase</fullName>
    </submittedName>
</protein>
<dbReference type="InterPro" id="IPR016181">
    <property type="entry name" value="Acyl_CoA_acyltransferase"/>
</dbReference>